<evidence type="ECO:0000256" key="1">
    <source>
        <dbReference type="ARBA" id="ARBA00007125"/>
    </source>
</evidence>
<accession>A0A0R1WGH2</accession>
<dbReference type="InterPro" id="IPR048950">
    <property type="entry name" value="Ppx_GppA_C"/>
</dbReference>
<dbReference type="AlphaFoldDB" id="A0A0R1WGH2"/>
<evidence type="ECO:0000313" key="3">
    <source>
        <dbReference type="EMBL" id="KRM16701.1"/>
    </source>
</evidence>
<comment type="similarity">
    <text evidence="1">Belongs to the GppA/Ppx family.</text>
</comment>
<dbReference type="SUPFAM" id="SSF109604">
    <property type="entry name" value="HD-domain/PDEase-like"/>
    <property type="match status" value="1"/>
</dbReference>
<comment type="caution">
    <text evidence="3">The sequence shown here is derived from an EMBL/GenBank/DDBJ whole genome shotgun (WGS) entry which is preliminary data.</text>
</comment>
<name>A0A0R1WGH2_9LACO</name>
<dbReference type="PANTHER" id="PTHR30005">
    <property type="entry name" value="EXOPOLYPHOSPHATASE"/>
    <property type="match status" value="1"/>
</dbReference>
<evidence type="ECO:0000259" key="2">
    <source>
        <dbReference type="Pfam" id="PF21447"/>
    </source>
</evidence>
<dbReference type="Gene3D" id="1.10.3210.10">
    <property type="entry name" value="Hypothetical protein af1432"/>
    <property type="match status" value="1"/>
</dbReference>
<gene>
    <name evidence="3" type="ORF">FC49_GL000804</name>
</gene>
<organism evidence="3 4">
    <name type="scientific">Limosilactobacillus oris DSM 4864</name>
    <dbReference type="NCBI Taxonomy" id="1423779"/>
    <lineage>
        <taxon>Bacteria</taxon>
        <taxon>Bacillati</taxon>
        <taxon>Bacillota</taxon>
        <taxon>Bacilli</taxon>
        <taxon>Lactobacillales</taxon>
        <taxon>Lactobacillaceae</taxon>
        <taxon>Limosilactobacillus</taxon>
    </lineage>
</organism>
<dbReference type="PANTHER" id="PTHR30005:SF0">
    <property type="entry name" value="RETROGRADE REGULATION PROTEIN 2"/>
    <property type="match status" value="1"/>
</dbReference>
<dbReference type="EMBL" id="AZGE01000002">
    <property type="protein sequence ID" value="KRM16701.1"/>
    <property type="molecule type" value="Genomic_DNA"/>
</dbReference>
<reference evidence="3 4" key="1">
    <citation type="journal article" date="2015" name="Genome Announc.">
        <title>Expanding the biotechnology potential of lactobacilli through comparative genomics of 213 strains and associated genera.</title>
        <authorList>
            <person name="Sun Z."/>
            <person name="Harris H.M."/>
            <person name="McCann A."/>
            <person name="Guo C."/>
            <person name="Argimon S."/>
            <person name="Zhang W."/>
            <person name="Yang X."/>
            <person name="Jeffery I.B."/>
            <person name="Cooney J.C."/>
            <person name="Kagawa T.F."/>
            <person name="Liu W."/>
            <person name="Song Y."/>
            <person name="Salvetti E."/>
            <person name="Wrobel A."/>
            <person name="Rasinkangas P."/>
            <person name="Parkhill J."/>
            <person name="Rea M.C."/>
            <person name="O'Sullivan O."/>
            <person name="Ritari J."/>
            <person name="Douillard F.P."/>
            <person name="Paul Ross R."/>
            <person name="Yang R."/>
            <person name="Briner A.E."/>
            <person name="Felis G.E."/>
            <person name="de Vos W.M."/>
            <person name="Barrangou R."/>
            <person name="Klaenhammer T.R."/>
            <person name="Caufield P.W."/>
            <person name="Cui Y."/>
            <person name="Zhang H."/>
            <person name="O'Toole P.W."/>
        </authorList>
    </citation>
    <scope>NUCLEOTIDE SEQUENCE [LARGE SCALE GENOMIC DNA]</scope>
    <source>
        <strain evidence="3 4">DSM 4864</strain>
    </source>
</reference>
<dbReference type="Proteomes" id="UP000050973">
    <property type="component" value="Unassembled WGS sequence"/>
</dbReference>
<dbReference type="Pfam" id="PF21447">
    <property type="entry name" value="Ppx-GppA_III"/>
    <property type="match status" value="1"/>
</dbReference>
<feature type="domain" description="Ppx/GppA phosphatase C-terminal" evidence="2">
    <location>
        <begin position="315"/>
        <end position="478"/>
    </location>
</feature>
<proteinExistence type="inferred from homology"/>
<dbReference type="PATRIC" id="fig|1423779.3.peg.820"/>
<sequence>MAKSLTAVIYLEPNQVSLRIIELPSLKVVNNVQSGALMVGTEKIANYAQNMEAIVNNLDGFKQLVKDYQVKEISFYGALEDLDEVTAQYVADQLEVRSGLRIHWLNNNQLMAQSMSCVVTHLAEFNKLSKHCLYLVSLGLDSMTLAFFHHGNFETLWELDLGGAQISRLVERLRQTTTNPEEIIQDYINSKLGYIAPELIQKKKTTLLIQNAPTLAKRYIERRHHLGEIPGEIFSNPTDRIDLLAPSQRLWDEELVEGRQRELLVPNYLVIARAAELIHPTNIYVTDISVMDGLTNGIAVNNDQSRQQIHTMIRTSAHDLAERYGVNNGHQRFVTRFALQFFDQLRPIHRLGNHERLLLEIASMVDDIGNFINQSGHYRHSAYILRANPLIGLSDEDNRIIAEVARYHSAESPTAMQPHYRHLDDDIQLTIAKLAAILRVVDSLDDSRQQKITAVSLKLTSDNRLKIKATANDDLVLEKWSFSSKAKLFNDVFGIQPVLIERGN</sequence>
<dbReference type="RefSeq" id="WP_056983962.1">
    <property type="nucleotide sequence ID" value="NZ_AZGE01000002.1"/>
</dbReference>
<dbReference type="InterPro" id="IPR050273">
    <property type="entry name" value="GppA/Ppx_hydrolase"/>
</dbReference>
<protein>
    <recommendedName>
        <fullName evidence="2">Ppx/GppA phosphatase C-terminal domain-containing protein</fullName>
    </recommendedName>
</protein>
<dbReference type="GO" id="GO:0016462">
    <property type="term" value="F:pyrophosphatase activity"/>
    <property type="evidence" value="ECO:0007669"/>
    <property type="project" value="TreeGrafter"/>
</dbReference>
<evidence type="ECO:0000313" key="4">
    <source>
        <dbReference type="Proteomes" id="UP000050973"/>
    </source>
</evidence>